<proteinExistence type="predicted"/>
<name>A0A2S3X864_PSEPU</name>
<protein>
    <submittedName>
        <fullName evidence="1">ArsR family transcriptional regulator</fullName>
    </submittedName>
</protein>
<dbReference type="AlphaFoldDB" id="A0A2S3X864"/>
<reference evidence="1 2" key="1">
    <citation type="submission" date="2016-08" db="EMBL/GenBank/DDBJ databases">
        <authorList>
            <person name="Seilhamer J.J."/>
        </authorList>
    </citation>
    <scope>NUCLEOTIDE SEQUENCE [LARGE SCALE GENOMIC DNA]</scope>
    <source>
        <strain evidence="1 2">KH-21-114</strain>
    </source>
</reference>
<comment type="caution">
    <text evidence="1">The sequence shown here is derived from an EMBL/GenBank/DDBJ whole genome shotgun (WGS) entry which is preliminary data.</text>
</comment>
<dbReference type="RefSeq" id="WP_060495050.1">
    <property type="nucleotide sequence ID" value="NZ_MINH01000016.1"/>
</dbReference>
<dbReference type="EMBL" id="MINH01000016">
    <property type="protein sequence ID" value="POG11800.1"/>
    <property type="molecule type" value="Genomic_DNA"/>
</dbReference>
<dbReference type="Proteomes" id="UP000237230">
    <property type="component" value="Unassembled WGS sequence"/>
</dbReference>
<dbReference type="Pfam" id="PF10109">
    <property type="entry name" value="Phage_TAC_7"/>
    <property type="match status" value="1"/>
</dbReference>
<gene>
    <name evidence="1" type="ORF">BGP84_00545</name>
</gene>
<dbReference type="OrthoDB" id="6937504at2"/>
<accession>A0A2S3X864</accession>
<evidence type="ECO:0000313" key="1">
    <source>
        <dbReference type="EMBL" id="POG11800.1"/>
    </source>
</evidence>
<dbReference type="InterPro" id="IPR019289">
    <property type="entry name" value="Phage_tail_E/E"/>
</dbReference>
<organism evidence="1 2">
    <name type="scientific">Pseudomonas putida</name>
    <name type="common">Arthrobacter siderocapsulatus</name>
    <dbReference type="NCBI Taxonomy" id="303"/>
    <lineage>
        <taxon>Bacteria</taxon>
        <taxon>Pseudomonadati</taxon>
        <taxon>Pseudomonadota</taxon>
        <taxon>Gammaproteobacteria</taxon>
        <taxon>Pseudomonadales</taxon>
        <taxon>Pseudomonadaceae</taxon>
        <taxon>Pseudomonas</taxon>
    </lineage>
</organism>
<sequence length="98" mass="10741">MKEKIELAAPIQAHGEEVRVLELRRPTVAEVRKLKALPYKIDAEDAVSLDMDVAAKYIALCAHIPPSSVDQLDIADLNQAAWVVARFFLMPASATLTA</sequence>
<evidence type="ECO:0000313" key="2">
    <source>
        <dbReference type="Proteomes" id="UP000237230"/>
    </source>
</evidence>
<reference evidence="1 2" key="2">
    <citation type="submission" date="2018-03" db="EMBL/GenBank/DDBJ databases">
        <title>Draft genome of Pseudomonas putida strain KH-21-114.</title>
        <authorList>
            <person name="Yoshizawa S."/>
            <person name="Khan N.H."/>
            <person name="Nishimura M."/>
            <person name="Chiura H.X."/>
            <person name="Ogura Y."/>
            <person name="Hayashi T."/>
            <person name="Kogure K."/>
        </authorList>
    </citation>
    <scope>NUCLEOTIDE SEQUENCE [LARGE SCALE GENOMIC DNA]</scope>
    <source>
        <strain evidence="1 2">KH-21-114</strain>
    </source>
</reference>